<keyword evidence="3" id="KW-0378">Hydrolase</keyword>
<dbReference type="EC" id="3.1.3.48" evidence="3"/>
<evidence type="ECO:0000256" key="1">
    <source>
        <dbReference type="ARBA" id="ARBA00009580"/>
    </source>
</evidence>
<dbReference type="InterPro" id="IPR000387">
    <property type="entry name" value="Tyr_Pase_dom"/>
</dbReference>
<dbReference type="EMBL" id="UAQP01000014">
    <property type="protein sequence ID" value="SPU55461.1"/>
    <property type="molecule type" value="Genomic_DNA"/>
</dbReference>
<dbReference type="Gene3D" id="3.90.190.10">
    <property type="entry name" value="Protein tyrosine phosphatase superfamily"/>
    <property type="match status" value="1"/>
</dbReference>
<organism evidence="3 4">
    <name type="scientific">Brevundimonas vesicularis</name>
    <name type="common">Pseudomonas vesicularis</name>
    <dbReference type="NCBI Taxonomy" id="41276"/>
    <lineage>
        <taxon>Bacteria</taxon>
        <taxon>Pseudomonadati</taxon>
        <taxon>Pseudomonadota</taxon>
        <taxon>Alphaproteobacteria</taxon>
        <taxon>Caulobacterales</taxon>
        <taxon>Caulobacteraceae</taxon>
        <taxon>Brevundimonas</taxon>
    </lineage>
</organism>
<dbReference type="InterPro" id="IPR016130">
    <property type="entry name" value="Tyr_Pase_AS"/>
</dbReference>
<sequence>MTDRLHAFEAIDNFRDYGDYATAAGRRVKPGRLLRSAHHARASEADLERLKALDIGAVVDLRRPSERRDQPSRRPEGFSGQIIEGGVDDGAEAPHITFLKTADLTPDSGRRFMTQTYRSLPFDASHQDVFGRYFQALADQAETSRNRAVVIHCAAGKDRTGFLAALTHHLLGVSRDDMVEDYLLTNTAVDLAGRAPGIARQLHRMTGRVASDDAIVAFLGVEAAYLEAAFAEVEARHGSVDAYLKEALGVDAARRDRIVERLTA</sequence>
<dbReference type="Proteomes" id="UP000251186">
    <property type="component" value="Unassembled WGS sequence"/>
</dbReference>
<feature type="domain" description="Tyrosine specific protein phosphatases" evidence="2">
    <location>
        <begin position="128"/>
        <end position="166"/>
    </location>
</feature>
<dbReference type="RefSeq" id="WP_112863382.1">
    <property type="nucleotide sequence ID" value="NZ_UAQP01000014.1"/>
</dbReference>
<accession>A0A2X1CML1</accession>
<comment type="similarity">
    <text evidence="1">Belongs to the protein-tyrosine phosphatase family.</text>
</comment>
<dbReference type="GO" id="GO:0004725">
    <property type="term" value="F:protein tyrosine phosphatase activity"/>
    <property type="evidence" value="ECO:0007669"/>
    <property type="project" value="UniProtKB-EC"/>
</dbReference>
<name>A0A2X1CML1_BREVE</name>
<evidence type="ECO:0000313" key="3">
    <source>
        <dbReference type="EMBL" id="SPU55461.1"/>
    </source>
</evidence>
<evidence type="ECO:0000313" key="4">
    <source>
        <dbReference type="Proteomes" id="UP000251186"/>
    </source>
</evidence>
<evidence type="ECO:0000259" key="2">
    <source>
        <dbReference type="PROSITE" id="PS50056"/>
    </source>
</evidence>
<dbReference type="AlphaFoldDB" id="A0A2X1CML1"/>
<dbReference type="Pfam" id="PF13350">
    <property type="entry name" value="Y_phosphatase3"/>
    <property type="match status" value="1"/>
</dbReference>
<dbReference type="PROSITE" id="PS00383">
    <property type="entry name" value="TYR_PHOSPHATASE_1"/>
    <property type="match status" value="1"/>
</dbReference>
<dbReference type="PROSITE" id="PS50056">
    <property type="entry name" value="TYR_PHOSPHATASE_2"/>
    <property type="match status" value="1"/>
</dbReference>
<gene>
    <name evidence="3" type="primary">iphP</name>
    <name evidence="3" type="ORF">NCTC11166_02859</name>
</gene>
<dbReference type="SUPFAM" id="SSF52799">
    <property type="entry name" value="(Phosphotyrosine protein) phosphatases II"/>
    <property type="match status" value="1"/>
</dbReference>
<dbReference type="InterPro" id="IPR029021">
    <property type="entry name" value="Prot-tyrosine_phosphatase-like"/>
</dbReference>
<protein>
    <submittedName>
        <fullName evidence="3">Tyrosine-protein phosphatase</fullName>
        <ecNumber evidence="3">3.1.3.48</ecNumber>
    </submittedName>
</protein>
<reference evidence="3 4" key="1">
    <citation type="submission" date="2018-06" db="EMBL/GenBank/DDBJ databases">
        <authorList>
            <consortium name="Pathogen Informatics"/>
            <person name="Doyle S."/>
        </authorList>
    </citation>
    <scope>NUCLEOTIDE SEQUENCE [LARGE SCALE GENOMIC DNA]</scope>
    <source>
        <strain evidence="3 4">NCTC11166</strain>
    </source>
</reference>
<dbReference type="InterPro" id="IPR026893">
    <property type="entry name" value="Tyr/Ser_Pase_IphP-type"/>
</dbReference>
<proteinExistence type="inferred from homology"/>
<dbReference type="PANTHER" id="PTHR31126">
    <property type="entry name" value="TYROSINE-PROTEIN PHOSPHATASE"/>
    <property type="match status" value="1"/>
</dbReference>
<dbReference type="PANTHER" id="PTHR31126:SF1">
    <property type="entry name" value="TYROSINE SPECIFIC PROTEIN PHOSPHATASES DOMAIN-CONTAINING PROTEIN"/>
    <property type="match status" value="1"/>
</dbReference>